<reference evidence="5" key="1">
    <citation type="submission" date="2023-04" db="EMBL/GenBank/DDBJ databases">
        <title>Candida boidinii NBRC 10035.</title>
        <authorList>
            <person name="Ichikawa N."/>
            <person name="Sato H."/>
            <person name="Tonouchi N."/>
        </authorList>
    </citation>
    <scope>NUCLEOTIDE SEQUENCE</scope>
    <source>
        <strain evidence="5">NBRC 10035</strain>
    </source>
</reference>
<dbReference type="InterPro" id="IPR020818">
    <property type="entry name" value="Chaperonin_GroES"/>
</dbReference>
<sequence length="104" mass="11307">MSSFIKSAKAIIPTLDRVLVQRVKAQTQTTSGIYIPEKNVQKLNIANVIAVGPGFTDMNGLKITPSVKAGDKVLIPPIGGSPIKVENEEYLLFRDTDLLAKIEE</sequence>
<keyword evidence="6" id="KW-1185">Reference proteome</keyword>
<evidence type="ECO:0000313" key="5">
    <source>
        <dbReference type="EMBL" id="GME70573.1"/>
    </source>
</evidence>
<organism evidence="5 6">
    <name type="scientific">Candida boidinii</name>
    <name type="common">Yeast</name>
    <dbReference type="NCBI Taxonomy" id="5477"/>
    <lineage>
        <taxon>Eukaryota</taxon>
        <taxon>Fungi</taxon>
        <taxon>Dikarya</taxon>
        <taxon>Ascomycota</taxon>
        <taxon>Saccharomycotina</taxon>
        <taxon>Pichiomycetes</taxon>
        <taxon>Pichiales</taxon>
        <taxon>Pichiaceae</taxon>
        <taxon>Ogataea</taxon>
        <taxon>Ogataea/Candida clade</taxon>
    </lineage>
</organism>
<dbReference type="InterPro" id="IPR037124">
    <property type="entry name" value="Chaperonin_GroES_sf"/>
</dbReference>
<name>A0A9W6SZ84_CANBO</name>
<dbReference type="InterPro" id="IPR011032">
    <property type="entry name" value="GroES-like_sf"/>
</dbReference>
<evidence type="ECO:0000256" key="1">
    <source>
        <dbReference type="ARBA" id="ARBA00006975"/>
    </source>
</evidence>
<dbReference type="SMART" id="SM00883">
    <property type="entry name" value="Cpn10"/>
    <property type="match status" value="1"/>
</dbReference>
<evidence type="ECO:0000256" key="4">
    <source>
        <dbReference type="RuleBase" id="RU003479"/>
    </source>
</evidence>
<dbReference type="OrthoDB" id="184876at2759"/>
<dbReference type="GO" id="GO:0005759">
    <property type="term" value="C:mitochondrial matrix"/>
    <property type="evidence" value="ECO:0007669"/>
    <property type="project" value="TreeGrafter"/>
</dbReference>
<comment type="similarity">
    <text evidence="1 4">Belongs to the GroES chaperonin family.</text>
</comment>
<evidence type="ECO:0000256" key="3">
    <source>
        <dbReference type="ARBA" id="ARBA00056825"/>
    </source>
</evidence>
<dbReference type="Gene3D" id="2.30.33.40">
    <property type="entry name" value="GroES chaperonin"/>
    <property type="match status" value="1"/>
</dbReference>
<dbReference type="PRINTS" id="PR00297">
    <property type="entry name" value="CHAPERONIN10"/>
</dbReference>
<dbReference type="AlphaFoldDB" id="A0A9W6SZ84"/>
<dbReference type="GO" id="GO:0051087">
    <property type="term" value="F:protein-folding chaperone binding"/>
    <property type="evidence" value="ECO:0007669"/>
    <property type="project" value="TreeGrafter"/>
</dbReference>
<keyword evidence="2 4" id="KW-0143">Chaperone</keyword>
<dbReference type="EMBL" id="BSXN01000919">
    <property type="protein sequence ID" value="GME70573.1"/>
    <property type="molecule type" value="Genomic_DNA"/>
</dbReference>
<gene>
    <name evidence="5" type="ORF">Cboi02_000288200</name>
</gene>
<dbReference type="Pfam" id="PF00166">
    <property type="entry name" value="Cpn10"/>
    <property type="match status" value="1"/>
</dbReference>
<dbReference type="FunFam" id="2.30.33.40:FF:000002">
    <property type="entry name" value="10 kDa chaperonin, mitochondrial"/>
    <property type="match status" value="1"/>
</dbReference>
<dbReference type="PROSITE" id="PS00681">
    <property type="entry name" value="CHAPERONINS_CPN10"/>
    <property type="match status" value="1"/>
</dbReference>
<dbReference type="CDD" id="cd00320">
    <property type="entry name" value="cpn10"/>
    <property type="match status" value="1"/>
</dbReference>
<dbReference type="GO" id="GO:0005524">
    <property type="term" value="F:ATP binding"/>
    <property type="evidence" value="ECO:0007669"/>
    <property type="project" value="InterPro"/>
</dbReference>
<comment type="caution">
    <text evidence="5">The sequence shown here is derived from an EMBL/GenBank/DDBJ whole genome shotgun (WGS) entry which is preliminary data.</text>
</comment>
<dbReference type="HAMAP" id="MF_00580">
    <property type="entry name" value="CH10"/>
    <property type="match status" value="1"/>
</dbReference>
<accession>A0A9W6SZ84</accession>
<evidence type="ECO:0000313" key="6">
    <source>
        <dbReference type="Proteomes" id="UP001165120"/>
    </source>
</evidence>
<dbReference type="PANTHER" id="PTHR10772:SF0">
    <property type="entry name" value="10 KDA HEAT SHOCK PROTEIN, MITOCHONDRIAL"/>
    <property type="match status" value="1"/>
</dbReference>
<evidence type="ECO:0000256" key="2">
    <source>
        <dbReference type="ARBA" id="ARBA00023186"/>
    </source>
</evidence>
<dbReference type="GO" id="GO:0051082">
    <property type="term" value="F:unfolded protein binding"/>
    <property type="evidence" value="ECO:0007669"/>
    <property type="project" value="TreeGrafter"/>
</dbReference>
<dbReference type="PANTHER" id="PTHR10772">
    <property type="entry name" value="10 KDA HEAT SHOCK PROTEIN"/>
    <property type="match status" value="1"/>
</dbReference>
<comment type="function">
    <text evidence="3">Eukaryotic CPN10 homolog which is essential for mitochondrial protein biogenesis, together with CPN60. Binds to CPN60 in the presence of Mg-ATP and suppresses the ATPase activity of the latter.</text>
</comment>
<proteinExistence type="inferred from homology"/>
<dbReference type="SUPFAM" id="SSF50129">
    <property type="entry name" value="GroES-like"/>
    <property type="match status" value="1"/>
</dbReference>
<protein>
    <submittedName>
        <fullName evidence="5">Unnamed protein product</fullName>
    </submittedName>
</protein>
<dbReference type="GO" id="GO:0046872">
    <property type="term" value="F:metal ion binding"/>
    <property type="evidence" value="ECO:0007669"/>
    <property type="project" value="TreeGrafter"/>
</dbReference>
<dbReference type="Proteomes" id="UP001165120">
    <property type="component" value="Unassembled WGS sequence"/>
</dbReference>
<dbReference type="InterPro" id="IPR018369">
    <property type="entry name" value="Chaprnonin_Cpn10_CS"/>
</dbReference>
<dbReference type="GO" id="GO:0044183">
    <property type="term" value="F:protein folding chaperone"/>
    <property type="evidence" value="ECO:0007669"/>
    <property type="project" value="InterPro"/>
</dbReference>